<keyword evidence="1" id="KW-0472">Membrane</keyword>
<gene>
    <name evidence="2" type="ORF">Faunusvirus60_4</name>
</gene>
<evidence type="ECO:0000313" key="2">
    <source>
        <dbReference type="EMBL" id="AYV79833.1"/>
    </source>
</evidence>
<keyword evidence="1" id="KW-1133">Transmembrane helix</keyword>
<sequence length="335" mass="38435">QYKTYEIQIDHYNSGTVIFTYDIDTFTYVAGKIIYSRNDYHHSLYVIDTITHEQSILPLMTGIMDVQIYDERIIGRCIKSPNNTIVLLNMSGLIVGSVSNIYISIFALYDNNCVAYSTGKQIIIHNVCNDKIVFAVDTEATTFHVADNCIYTYVLNTVTKYNISTGIKTHTIYCFNSSGIKTHAIYCFNVLDITTINGDIIYYMGTPHSADIWYTQKPYYITTDNINIDDDDPSEVLCLDSPIRTCTNKNEYMAFTSERIQHYKGILSLICDPVEYSYIYINSKSKTSKMQNICKIDCSKYYDMLSNITCSDDKIFITKRDTIHVLDFGNEKIEI</sequence>
<proteinExistence type="predicted"/>
<keyword evidence="1" id="KW-0812">Transmembrane</keyword>
<feature type="transmembrane region" description="Helical" evidence="1">
    <location>
        <begin position="86"/>
        <end position="109"/>
    </location>
</feature>
<accession>A0A3G5A1V2</accession>
<evidence type="ECO:0000256" key="1">
    <source>
        <dbReference type="SAM" id="Phobius"/>
    </source>
</evidence>
<feature type="non-terminal residue" evidence="2">
    <location>
        <position position="1"/>
    </location>
</feature>
<reference evidence="2" key="1">
    <citation type="submission" date="2018-10" db="EMBL/GenBank/DDBJ databases">
        <title>Hidden diversity of soil giant viruses.</title>
        <authorList>
            <person name="Schulz F."/>
            <person name="Alteio L."/>
            <person name="Goudeau D."/>
            <person name="Ryan E.M."/>
            <person name="Malmstrom R.R."/>
            <person name="Blanchard J."/>
            <person name="Woyke T."/>
        </authorList>
    </citation>
    <scope>NUCLEOTIDE SEQUENCE</scope>
    <source>
        <strain evidence="2">FNV1</strain>
    </source>
</reference>
<name>A0A3G5A1V2_9VIRU</name>
<organism evidence="2">
    <name type="scientific">Faunusvirus sp</name>
    <dbReference type="NCBI Taxonomy" id="2487766"/>
    <lineage>
        <taxon>Viruses</taxon>
        <taxon>Varidnaviria</taxon>
        <taxon>Bamfordvirae</taxon>
        <taxon>Nucleocytoviricota</taxon>
        <taxon>Megaviricetes</taxon>
        <taxon>Imitervirales</taxon>
        <taxon>Mimiviridae</taxon>
    </lineage>
</organism>
<dbReference type="EMBL" id="MK072191">
    <property type="protein sequence ID" value="AYV79833.1"/>
    <property type="molecule type" value="Genomic_DNA"/>
</dbReference>
<protein>
    <submittedName>
        <fullName evidence="2">Uncharacterized protein</fullName>
    </submittedName>
</protein>